<dbReference type="Proteomes" id="UP000276133">
    <property type="component" value="Unassembled WGS sequence"/>
</dbReference>
<evidence type="ECO:0000313" key="1">
    <source>
        <dbReference type="EMBL" id="RNA01272.1"/>
    </source>
</evidence>
<feature type="non-terminal residue" evidence="1">
    <location>
        <position position="69"/>
    </location>
</feature>
<accession>A0A3M7PQ74</accession>
<comment type="caution">
    <text evidence="1">The sequence shown here is derived from an EMBL/GenBank/DDBJ whole genome shotgun (WGS) entry which is preliminary data.</text>
</comment>
<evidence type="ECO:0000313" key="2">
    <source>
        <dbReference type="Proteomes" id="UP000276133"/>
    </source>
</evidence>
<dbReference type="EMBL" id="REGN01009389">
    <property type="protein sequence ID" value="RNA01272.1"/>
    <property type="molecule type" value="Genomic_DNA"/>
</dbReference>
<gene>
    <name evidence="1" type="ORF">BpHYR1_019975</name>
</gene>
<protein>
    <submittedName>
        <fullName evidence="1">Uncharacterized protein</fullName>
    </submittedName>
</protein>
<name>A0A3M7PQ74_BRAPC</name>
<dbReference type="AlphaFoldDB" id="A0A3M7PQ74"/>
<reference evidence="1 2" key="1">
    <citation type="journal article" date="2018" name="Sci. Rep.">
        <title>Genomic signatures of local adaptation to the degree of environmental predictability in rotifers.</title>
        <authorList>
            <person name="Franch-Gras L."/>
            <person name="Hahn C."/>
            <person name="Garcia-Roger E.M."/>
            <person name="Carmona M.J."/>
            <person name="Serra M."/>
            <person name="Gomez A."/>
        </authorList>
    </citation>
    <scope>NUCLEOTIDE SEQUENCE [LARGE SCALE GENOMIC DNA]</scope>
    <source>
        <strain evidence="1">HYR1</strain>
    </source>
</reference>
<proteinExistence type="predicted"/>
<organism evidence="1 2">
    <name type="scientific">Brachionus plicatilis</name>
    <name type="common">Marine rotifer</name>
    <name type="synonym">Brachionus muelleri</name>
    <dbReference type="NCBI Taxonomy" id="10195"/>
    <lineage>
        <taxon>Eukaryota</taxon>
        <taxon>Metazoa</taxon>
        <taxon>Spiralia</taxon>
        <taxon>Gnathifera</taxon>
        <taxon>Rotifera</taxon>
        <taxon>Eurotatoria</taxon>
        <taxon>Monogononta</taxon>
        <taxon>Pseudotrocha</taxon>
        <taxon>Ploima</taxon>
        <taxon>Brachionidae</taxon>
        <taxon>Brachionus</taxon>
    </lineage>
</organism>
<sequence length="69" mass="8028">MKTVKPSAFVRAKMIRLLVMSNNGSSIKSDILIFHNYIKTSLWPTRRSPMLQQANNLDWLRWETVGSHL</sequence>
<keyword evidence="2" id="KW-1185">Reference proteome</keyword>